<dbReference type="InterPro" id="IPR039366">
    <property type="entry name" value="Pilotin"/>
</dbReference>
<dbReference type="PANTHER" id="PTHR38013:SF1">
    <property type="entry name" value="GLYCOPROTEIN_POLYSACCHARIDE METABOLISM"/>
    <property type="match status" value="1"/>
</dbReference>
<dbReference type="InterPro" id="IPR053196">
    <property type="entry name" value="Lipoprotein_YbaY-like"/>
</dbReference>
<name>A0A1E7YW27_9GAMM</name>
<dbReference type="EMBL" id="MAYS01000509">
    <property type="protein sequence ID" value="OFC60710.1"/>
    <property type="molecule type" value="Genomic_DNA"/>
</dbReference>
<dbReference type="AlphaFoldDB" id="A0A1E7YW27"/>
<comment type="caution">
    <text evidence="1">The sequence shown here is derived from an EMBL/GenBank/DDBJ whole genome shotgun (WGS) entry which is preliminary data.</text>
</comment>
<organism evidence="1 2">
    <name type="scientific">Candidatus Erwinia dacicola</name>
    <dbReference type="NCBI Taxonomy" id="252393"/>
    <lineage>
        <taxon>Bacteria</taxon>
        <taxon>Pseudomonadati</taxon>
        <taxon>Pseudomonadota</taxon>
        <taxon>Gammaproteobacteria</taxon>
        <taxon>Enterobacterales</taxon>
        <taxon>Erwiniaceae</taxon>
        <taxon>Erwinia</taxon>
    </lineage>
</organism>
<dbReference type="OrthoDB" id="5348860at2"/>
<sequence>MQRVGRTEGKQAPFQFTLPFNLAGIQPKARILLNAAVSVDGKLMFITNTVKQVVTTGTSVTT</sequence>
<dbReference type="Proteomes" id="UP000243534">
    <property type="component" value="Unassembled WGS sequence"/>
</dbReference>
<dbReference type="Pfam" id="PF09619">
    <property type="entry name" value="YscW"/>
    <property type="match status" value="1"/>
</dbReference>
<accession>A0A1E7YW27</accession>
<evidence type="ECO:0000313" key="2">
    <source>
        <dbReference type="Proteomes" id="UP000243534"/>
    </source>
</evidence>
<dbReference type="PANTHER" id="PTHR38013">
    <property type="entry name" value="GLYCOPROTEIN/POLYSACCHARIDE METABOLISM"/>
    <property type="match status" value="1"/>
</dbReference>
<protein>
    <submittedName>
        <fullName evidence="1">Uncharacterized protein</fullName>
    </submittedName>
</protein>
<gene>
    <name evidence="1" type="ORF">BBW68_14460</name>
</gene>
<reference evidence="1 2" key="1">
    <citation type="submission" date="2016-07" db="EMBL/GenBank/DDBJ databases">
        <authorList>
            <person name="Yuval B."/>
        </authorList>
    </citation>
    <scope>NUCLEOTIDE SEQUENCE [LARGE SCALE GENOMIC DNA]</scope>
    <source>
        <strain evidence="1 2">IL</strain>
    </source>
</reference>
<evidence type="ECO:0000313" key="1">
    <source>
        <dbReference type="EMBL" id="OFC60710.1"/>
    </source>
</evidence>
<proteinExistence type="predicted"/>